<keyword evidence="5" id="KW-0119">Carbohydrate metabolism</keyword>
<evidence type="ECO:0000259" key="7">
    <source>
        <dbReference type="Pfam" id="PF00759"/>
    </source>
</evidence>
<proteinExistence type="inferred from homology"/>
<dbReference type="EC" id="3.2.1.4" evidence="3"/>
<dbReference type="InterPro" id="IPR012341">
    <property type="entry name" value="6hp_glycosidase-like_sf"/>
</dbReference>
<dbReference type="GO" id="GO:0030245">
    <property type="term" value="P:cellulose catabolic process"/>
    <property type="evidence" value="ECO:0007669"/>
    <property type="project" value="UniProtKB-KW"/>
</dbReference>
<evidence type="ECO:0000256" key="4">
    <source>
        <dbReference type="ARBA" id="ARBA00023001"/>
    </source>
</evidence>
<dbReference type="AlphaFoldDB" id="A0A699ZHP4"/>
<accession>A0A699ZHP4</accession>
<sequence>MRCNLNPKDASNPVFVAQLGDPHRYVTASDPGYYPAADGKVWTSVAQDPALTGDLARPAWVMTRENPGADLLSGVAAALSAASLVLAAEDAAWAGLALTHARYLYAFGTSQSLSPKSACASMPCTTE</sequence>
<feature type="non-terminal residue" evidence="8">
    <location>
        <position position="1"/>
    </location>
</feature>
<dbReference type="Proteomes" id="UP000485058">
    <property type="component" value="Unassembled WGS sequence"/>
</dbReference>
<evidence type="ECO:0000256" key="2">
    <source>
        <dbReference type="ARBA" id="ARBA00007072"/>
    </source>
</evidence>
<dbReference type="InterPro" id="IPR008928">
    <property type="entry name" value="6-hairpin_glycosidase_sf"/>
</dbReference>
<protein>
    <recommendedName>
        <fullName evidence="3">cellulase</fullName>
        <ecNumber evidence="3">3.2.1.4</ecNumber>
    </recommendedName>
</protein>
<gene>
    <name evidence="8" type="ORF">HaLaN_15874</name>
</gene>
<dbReference type="GO" id="GO:0008810">
    <property type="term" value="F:cellulase activity"/>
    <property type="evidence" value="ECO:0007669"/>
    <property type="project" value="UniProtKB-EC"/>
</dbReference>
<dbReference type="Pfam" id="PF00759">
    <property type="entry name" value="Glyco_hydro_9"/>
    <property type="match status" value="1"/>
</dbReference>
<comment type="similarity">
    <text evidence="2">Belongs to the glycosyl hydrolase 9 (cellulase E) family.</text>
</comment>
<evidence type="ECO:0000256" key="5">
    <source>
        <dbReference type="ARBA" id="ARBA00023277"/>
    </source>
</evidence>
<dbReference type="SUPFAM" id="SSF48208">
    <property type="entry name" value="Six-hairpin glycosidases"/>
    <property type="match status" value="1"/>
</dbReference>
<dbReference type="InterPro" id="IPR001701">
    <property type="entry name" value="Glyco_hydro_9"/>
</dbReference>
<keyword evidence="6" id="KW-0624">Polysaccharide degradation</keyword>
<name>A0A699ZHP4_HAELA</name>
<feature type="non-terminal residue" evidence="8">
    <location>
        <position position="127"/>
    </location>
</feature>
<evidence type="ECO:0000256" key="1">
    <source>
        <dbReference type="ARBA" id="ARBA00000966"/>
    </source>
</evidence>
<evidence type="ECO:0000256" key="6">
    <source>
        <dbReference type="ARBA" id="ARBA00023326"/>
    </source>
</evidence>
<comment type="catalytic activity">
    <reaction evidence="1">
        <text>Endohydrolysis of (1-&gt;4)-beta-D-glucosidic linkages in cellulose, lichenin and cereal beta-D-glucans.</text>
        <dbReference type="EC" id="3.2.1.4"/>
    </reaction>
</comment>
<keyword evidence="4" id="KW-0136">Cellulose degradation</keyword>
<dbReference type="EMBL" id="BLLF01001389">
    <property type="protein sequence ID" value="GFH18989.1"/>
    <property type="molecule type" value="Genomic_DNA"/>
</dbReference>
<dbReference type="Gene3D" id="1.50.10.10">
    <property type="match status" value="1"/>
</dbReference>
<reference evidence="8 9" key="1">
    <citation type="submission" date="2020-02" db="EMBL/GenBank/DDBJ databases">
        <title>Draft genome sequence of Haematococcus lacustris strain NIES-144.</title>
        <authorList>
            <person name="Morimoto D."/>
            <person name="Nakagawa S."/>
            <person name="Yoshida T."/>
            <person name="Sawayama S."/>
        </authorList>
    </citation>
    <scope>NUCLEOTIDE SEQUENCE [LARGE SCALE GENOMIC DNA]</scope>
    <source>
        <strain evidence="8 9">NIES-144</strain>
    </source>
</reference>
<evidence type="ECO:0000313" key="8">
    <source>
        <dbReference type="EMBL" id="GFH18989.1"/>
    </source>
</evidence>
<organism evidence="8 9">
    <name type="scientific">Haematococcus lacustris</name>
    <name type="common">Green alga</name>
    <name type="synonym">Haematococcus pluvialis</name>
    <dbReference type="NCBI Taxonomy" id="44745"/>
    <lineage>
        <taxon>Eukaryota</taxon>
        <taxon>Viridiplantae</taxon>
        <taxon>Chlorophyta</taxon>
        <taxon>core chlorophytes</taxon>
        <taxon>Chlorophyceae</taxon>
        <taxon>CS clade</taxon>
        <taxon>Chlamydomonadales</taxon>
        <taxon>Haematococcaceae</taxon>
        <taxon>Haematococcus</taxon>
    </lineage>
</organism>
<feature type="domain" description="Glycoside hydrolase family 9" evidence="7">
    <location>
        <begin position="12"/>
        <end position="112"/>
    </location>
</feature>
<evidence type="ECO:0000313" key="9">
    <source>
        <dbReference type="Proteomes" id="UP000485058"/>
    </source>
</evidence>
<comment type="caution">
    <text evidence="8">The sequence shown here is derived from an EMBL/GenBank/DDBJ whole genome shotgun (WGS) entry which is preliminary data.</text>
</comment>
<keyword evidence="9" id="KW-1185">Reference proteome</keyword>
<evidence type="ECO:0000256" key="3">
    <source>
        <dbReference type="ARBA" id="ARBA00012601"/>
    </source>
</evidence>